<dbReference type="eggNOG" id="COG3258">
    <property type="taxonomic scope" value="Bacteria"/>
</dbReference>
<dbReference type="HOGENOM" id="CLU_109783_1_0_5"/>
<gene>
    <name evidence="6" type="ordered locus">Mmc1_3429</name>
</gene>
<feature type="domain" description="Cytochrome c" evidence="5">
    <location>
        <begin position="129"/>
        <end position="195"/>
    </location>
</feature>
<dbReference type="GO" id="GO:0009055">
    <property type="term" value="F:electron transfer activity"/>
    <property type="evidence" value="ECO:0007669"/>
    <property type="project" value="InterPro"/>
</dbReference>
<keyword evidence="1 3" id="KW-0479">Metal-binding</keyword>
<dbReference type="STRING" id="156889.Mmc1_3429"/>
<dbReference type="EMBL" id="CP000471">
    <property type="protein sequence ID" value="ABK45915.1"/>
    <property type="molecule type" value="Genomic_DNA"/>
</dbReference>
<dbReference type="GO" id="GO:0020037">
    <property type="term" value="F:heme binding"/>
    <property type="evidence" value="ECO:0007669"/>
    <property type="project" value="InterPro"/>
</dbReference>
<evidence type="ECO:0000313" key="6">
    <source>
        <dbReference type="EMBL" id="ABK45915.1"/>
    </source>
</evidence>
<evidence type="ECO:0000256" key="2">
    <source>
        <dbReference type="ARBA" id="ARBA00023004"/>
    </source>
</evidence>
<reference evidence="7" key="1">
    <citation type="journal article" date="2009" name="Appl. Environ. Microbiol.">
        <title>Complete genome sequence of the chemolithoautotrophic marine magnetotactic coccus strain MC-1.</title>
        <authorList>
            <person name="Schubbe S."/>
            <person name="Williams T.J."/>
            <person name="Xie G."/>
            <person name="Kiss H.E."/>
            <person name="Brettin T.S."/>
            <person name="Martinez D."/>
            <person name="Ross C.A."/>
            <person name="Schuler D."/>
            <person name="Cox B.L."/>
            <person name="Nealson K.H."/>
            <person name="Bazylinski D.A."/>
        </authorList>
    </citation>
    <scope>NUCLEOTIDE SEQUENCE [LARGE SCALE GENOMIC DNA]</scope>
    <source>
        <strain evidence="7">ATCC BAA-1437 / JCM 17883 / MC-1</strain>
    </source>
</reference>
<keyword evidence="2 3" id="KW-0408">Iron</keyword>
<keyword evidence="4" id="KW-0732">Signal</keyword>
<reference evidence="6 7" key="2">
    <citation type="journal article" date="2012" name="Int. J. Syst. Evol. Microbiol.">
        <title>Magnetococcus marinus gen. nov., sp. nov., a marine, magnetotactic bacterium that represents a novel lineage (Magnetococcaceae fam. nov.; Magnetococcales ord. nov.) at the base of the Alphaproteobacteria.</title>
        <authorList>
            <person name="Bazylinski D.A."/>
            <person name="Williams T.J."/>
            <person name="Lefevre C.T."/>
            <person name="Berg R.J."/>
            <person name="Zhang C.L."/>
            <person name="Bowser S.S."/>
            <person name="Dean A.J."/>
            <person name="Beveridge T.J."/>
        </authorList>
    </citation>
    <scope>NUCLEOTIDE SEQUENCE [LARGE SCALE GENOMIC DNA]</scope>
    <source>
        <strain evidence="7">ATCC BAA-1437 / JCM 17883 / MC-1</strain>
    </source>
</reference>
<dbReference type="PROSITE" id="PS51007">
    <property type="entry name" value="CYTC"/>
    <property type="match status" value="1"/>
</dbReference>
<dbReference type="OrthoDB" id="9797588at2"/>
<dbReference type="KEGG" id="mgm:Mmc1_3429"/>
<dbReference type="Pfam" id="PF11845">
    <property type="entry name" value="Tll0287-like"/>
    <property type="match status" value="1"/>
</dbReference>
<evidence type="ECO:0000256" key="3">
    <source>
        <dbReference type="PROSITE-ProRule" id="PRU00433"/>
    </source>
</evidence>
<keyword evidence="3" id="KW-0349">Heme</keyword>
<dbReference type="GO" id="GO:0046872">
    <property type="term" value="F:metal ion binding"/>
    <property type="evidence" value="ECO:0007669"/>
    <property type="project" value="UniProtKB-KW"/>
</dbReference>
<accession>A0LD72</accession>
<proteinExistence type="predicted"/>
<sequence precursor="true">MKMTRKAQMVGAMALMTLLAAGPALATDEAALLAESRDAVKQFFGKLKGTLMQGMKAGGPNAAMTVCNTAATGIAKQASASYGGSVGRTSLKLRNTDNAPDAWELGVLESFESRLAAGEDPAKMEHHEVVSMDGKQVFRYMKAIPTAAKPCLACHGEKIDPTVEITLNRLYPEDKARGYTEGQIRGAFTLKKEIQ</sequence>
<feature type="signal peptide" evidence="4">
    <location>
        <begin position="1"/>
        <end position="26"/>
    </location>
</feature>
<feature type="chain" id="PRO_5002627134" description="Cytochrome c domain-containing protein" evidence="4">
    <location>
        <begin position="27"/>
        <end position="195"/>
    </location>
</feature>
<protein>
    <recommendedName>
        <fullName evidence="5">Cytochrome c domain-containing protein</fullName>
    </recommendedName>
</protein>
<keyword evidence="7" id="KW-1185">Reference proteome</keyword>
<name>A0LD72_MAGMM</name>
<organism evidence="6 7">
    <name type="scientific">Magnetococcus marinus (strain ATCC BAA-1437 / JCM 17883 / MC-1)</name>
    <dbReference type="NCBI Taxonomy" id="156889"/>
    <lineage>
        <taxon>Bacteria</taxon>
        <taxon>Pseudomonadati</taxon>
        <taxon>Pseudomonadota</taxon>
        <taxon>Magnetococcia</taxon>
        <taxon>Magnetococcales</taxon>
        <taxon>Magnetococcaceae</taxon>
        <taxon>Magnetococcus</taxon>
    </lineage>
</organism>
<evidence type="ECO:0000256" key="4">
    <source>
        <dbReference type="SAM" id="SignalP"/>
    </source>
</evidence>
<evidence type="ECO:0000259" key="5">
    <source>
        <dbReference type="PROSITE" id="PS51007"/>
    </source>
</evidence>
<dbReference type="InterPro" id="IPR021796">
    <property type="entry name" value="Tll0287-like_dom"/>
</dbReference>
<evidence type="ECO:0000313" key="7">
    <source>
        <dbReference type="Proteomes" id="UP000002586"/>
    </source>
</evidence>
<dbReference type="AlphaFoldDB" id="A0LD72"/>
<dbReference type="RefSeq" id="WP_011714972.1">
    <property type="nucleotide sequence ID" value="NC_008576.1"/>
</dbReference>
<evidence type="ECO:0000256" key="1">
    <source>
        <dbReference type="ARBA" id="ARBA00022723"/>
    </source>
</evidence>
<dbReference type="InterPro" id="IPR009056">
    <property type="entry name" value="Cyt_c-like_dom"/>
</dbReference>
<dbReference type="Proteomes" id="UP000002586">
    <property type="component" value="Chromosome"/>
</dbReference>